<comment type="pathway">
    <text evidence="5 19">Amino-acid biosynthesis; L-leucine biosynthesis; L-leucine from 3-methyl-2-oxobutanoate: step 4/4.</text>
</comment>
<evidence type="ECO:0000256" key="13">
    <source>
        <dbReference type="ARBA" id="ARBA00023304"/>
    </source>
</evidence>
<evidence type="ECO:0000313" key="21">
    <source>
        <dbReference type="Proteomes" id="UP000243745"/>
    </source>
</evidence>
<dbReference type="PANTHER" id="PTHR42743:SF11">
    <property type="entry name" value="AMINODEOXYCHORISMATE LYASE"/>
    <property type="match status" value="1"/>
</dbReference>
<comment type="similarity">
    <text evidence="6 17">Belongs to the class-IV pyridoxal-phosphate-dependent aminotransferase family.</text>
</comment>
<evidence type="ECO:0000256" key="5">
    <source>
        <dbReference type="ARBA" id="ARBA00005072"/>
    </source>
</evidence>
<dbReference type="UniPathway" id="UPA00047">
    <property type="reaction ID" value="UER00058"/>
</dbReference>
<evidence type="ECO:0000256" key="3">
    <source>
        <dbReference type="ARBA" id="ARBA00004824"/>
    </source>
</evidence>
<dbReference type="GO" id="GO:0006532">
    <property type="term" value="P:aspartate biosynthetic process"/>
    <property type="evidence" value="ECO:0007669"/>
    <property type="project" value="TreeGrafter"/>
</dbReference>
<keyword evidence="13 19" id="KW-0100">Branched-chain amino acid biosynthesis</keyword>
<dbReference type="UniPathway" id="UPA00048">
    <property type="reaction ID" value="UER00073"/>
</dbReference>
<comment type="catalytic activity">
    <reaction evidence="16 19">
        <text>L-leucine + 2-oxoglutarate = 4-methyl-2-oxopentanoate + L-glutamate</text>
        <dbReference type="Rhea" id="RHEA:18321"/>
        <dbReference type="ChEBI" id="CHEBI:16810"/>
        <dbReference type="ChEBI" id="CHEBI:17865"/>
        <dbReference type="ChEBI" id="CHEBI:29985"/>
        <dbReference type="ChEBI" id="CHEBI:57427"/>
        <dbReference type="EC" id="2.6.1.42"/>
    </reaction>
</comment>
<dbReference type="CDD" id="cd01557">
    <property type="entry name" value="BCAT_beta_family"/>
    <property type="match status" value="1"/>
</dbReference>
<dbReference type="SUPFAM" id="SSF56752">
    <property type="entry name" value="D-aminoacid aminotransferase-like PLP-dependent enzymes"/>
    <property type="match status" value="1"/>
</dbReference>
<keyword evidence="9 19" id="KW-0032">Aminotransferase</keyword>
<comment type="catalytic activity">
    <reaction evidence="15 19">
        <text>L-isoleucine + 2-oxoglutarate = (S)-3-methyl-2-oxopentanoate + L-glutamate</text>
        <dbReference type="Rhea" id="RHEA:24801"/>
        <dbReference type="ChEBI" id="CHEBI:16810"/>
        <dbReference type="ChEBI" id="CHEBI:29985"/>
        <dbReference type="ChEBI" id="CHEBI:35146"/>
        <dbReference type="ChEBI" id="CHEBI:58045"/>
        <dbReference type="EC" id="2.6.1.42"/>
    </reaction>
</comment>
<comment type="catalytic activity">
    <reaction evidence="14 19">
        <text>L-valine + 2-oxoglutarate = 3-methyl-2-oxobutanoate + L-glutamate</text>
        <dbReference type="Rhea" id="RHEA:24813"/>
        <dbReference type="ChEBI" id="CHEBI:11851"/>
        <dbReference type="ChEBI" id="CHEBI:16810"/>
        <dbReference type="ChEBI" id="CHEBI:29985"/>
        <dbReference type="ChEBI" id="CHEBI:57762"/>
        <dbReference type="EC" id="2.6.1.42"/>
    </reaction>
</comment>
<dbReference type="InterPro" id="IPR033939">
    <property type="entry name" value="BCAT_family"/>
</dbReference>
<comment type="function">
    <text evidence="2 19">Acts on leucine, isoleucine and valine.</text>
</comment>
<dbReference type="NCBIfam" id="TIGR01122">
    <property type="entry name" value="ilvE_I"/>
    <property type="match status" value="1"/>
</dbReference>
<reference evidence="20 21" key="1">
    <citation type="submission" date="2016-10" db="EMBL/GenBank/DDBJ databases">
        <authorList>
            <person name="Varghese N."/>
            <person name="Submissions S."/>
        </authorList>
    </citation>
    <scope>NUCLEOTIDE SEQUENCE [LARGE SCALE GENOMIC DNA]</scope>
    <source>
        <strain evidence="20 21">DSM 1361</strain>
    </source>
</reference>
<dbReference type="PROSITE" id="PS00770">
    <property type="entry name" value="AA_TRANSFER_CLASS_4"/>
    <property type="match status" value="1"/>
</dbReference>
<evidence type="ECO:0000256" key="11">
    <source>
        <dbReference type="ARBA" id="ARBA00022679"/>
    </source>
</evidence>
<dbReference type="EMBL" id="FOXF01000027">
    <property type="protein sequence ID" value="SFP48021.1"/>
    <property type="molecule type" value="Genomic_DNA"/>
</dbReference>
<dbReference type="AlphaFoldDB" id="A0A662ZIW9"/>
<dbReference type="InterPro" id="IPR005785">
    <property type="entry name" value="B_amino_transI"/>
</dbReference>
<dbReference type="InterPro" id="IPR018300">
    <property type="entry name" value="Aminotrans_IV_CS"/>
</dbReference>
<evidence type="ECO:0000256" key="9">
    <source>
        <dbReference type="ARBA" id="ARBA00022576"/>
    </source>
</evidence>
<dbReference type="UniPathway" id="UPA00049">
    <property type="reaction ID" value="UER00062"/>
</dbReference>
<evidence type="ECO:0000256" key="19">
    <source>
        <dbReference type="RuleBase" id="RU364094"/>
    </source>
</evidence>
<comment type="cofactor">
    <cofactor evidence="1 18">
        <name>pyridoxal 5'-phosphate</name>
        <dbReference type="ChEBI" id="CHEBI:597326"/>
    </cofactor>
</comment>
<dbReference type="GO" id="GO:0052654">
    <property type="term" value="F:L-leucine-2-oxoglutarate transaminase activity"/>
    <property type="evidence" value="ECO:0007669"/>
    <property type="project" value="RHEA"/>
</dbReference>
<dbReference type="RefSeq" id="WP_093142476.1">
    <property type="nucleotide sequence ID" value="NZ_FOXF01000027.1"/>
</dbReference>
<dbReference type="GO" id="GO:0052655">
    <property type="term" value="F:L-valine-2-oxoglutarate transaminase activity"/>
    <property type="evidence" value="ECO:0007669"/>
    <property type="project" value="RHEA"/>
</dbReference>
<evidence type="ECO:0000256" key="17">
    <source>
        <dbReference type="RuleBase" id="RU004106"/>
    </source>
</evidence>
<dbReference type="PANTHER" id="PTHR42743">
    <property type="entry name" value="AMINO-ACID AMINOTRANSFERASE"/>
    <property type="match status" value="1"/>
</dbReference>
<evidence type="ECO:0000256" key="1">
    <source>
        <dbReference type="ARBA" id="ARBA00001933"/>
    </source>
</evidence>
<dbReference type="GO" id="GO:0052656">
    <property type="term" value="F:L-isoleucine-2-oxoglutarate transaminase activity"/>
    <property type="evidence" value="ECO:0007669"/>
    <property type="project" value="RHEA"/>
</dbReference>
<dbReference type="InterPro" id="IPR043131">
    <property type="entry name" value="BCAT-like_N"/>
</dbReference>
<dbReference type="Gene3D" id="3.20.10.10">
    <property type="entry name" value="D-amino Acid Aminotransferase, subunit A, domain 2"/>
    <property type="match status" value="1"/>
</dbReference>
<dbReference type="Pfam" id="PF01063">
    <property type="entry name" value="Aminotran_4"/>
    <property type="match status" value="1"/>
</dbReference>
<accession>A0A662ZIW9</accession>
<evidence type="ECO:0000256" key="7">
    <source>
        <dbReference type="ARBA" id="ARBA00013053"/>
    </source>
</evidence>
<evidence type="ECO:0000256" key="10">
    <source>
        <dbReference type="ARBA" id="ARBA00022605"/>
    </source>
</evidence>
<dbReference type="GO" id="GO:0009099">
    <property type="term" value="P:L-valine biosynthetic process"/>
    <property type="evidence" value="ECO:0007669"/>
    <property type="project" value="UniProtKB-UniPathway"/>
</dbReference>
<comment type="pathway">
    <text evidence="3 19">Amino-acid biosynthesis; L-isoleucine biosynthesis; L-isoleucine from 2-oxobutanoate: step 4/4.</text>
</comment>
<organism evidence="20 21">
    <name type="scientific">Ruminobacter amylophilus</name>
    <dbReference type="NCBI Taxonomy" id="867"/>
    <lineage>
        <taxon>Bacteria</taxon>
        <taxon>Pseudomonadati</taxon>
        <taxon>Pseudomonadota</taxon>
        <taxon>Gammaproteobacteria</taxon>
        <taxon>Aeromonadales</taxon>
        <taxon>Succinivibrionaceae</taxon>
        <taxon>Ruminobacter</taxon>
    </lineage>
</organism>
<evidence type="ECO:0000256" key="4">
    <source>
        <dbReference type="ARBA" id="ARBA00004931"/>
    </source>
</evidence>
<protein>
    <recommendedName>
        <fullName evidence="8 19">Branched-chain-amino-acid aminotransferase</fullName>
        <shortName evidence="19">BCAT</shortName>
        <ecNumber evidence="7 19">2.6.1.42</ecNumber>
    </recommendedName>
</protein>
<sequence length="310" mass="33924">MSVKATTKYIWFNGEMVPWNEAKVHVMTHALHYGTSVFEGLRFYKTPNGTIIFRLREHMQRLLNSAHIYRINIPYTLDELCEACCKTVRENGIEAGYIRPLAFIGDVGLGVKPPADAKIEVIIGVVPWGAYLGEEGMKKGVAVGVSSWNRLAPNTIPTGAKAGGNYLSSLLISNEAKQNGYTEGIALDVQGFLAEGSGENVFLIKDGVIYTAPITCSLLPGITRDCVMKLAKDLGIEVREERIPREALYLADEVFMTGSAAEITPVSSVDGLSVGCGARGPITEKLQNAFFGLFNGKTEDKWNWLYPVNK</sequence>
<dbReference type="InterPro" id="IPR050571">
    <property type="entry name" value="Class-IV_PLP-Dep_Aminotrnsfr"/>
</dbReference>
<dbReference type="InterPro" id="IPR001544">
    <property type="entry name" value="Aminotrans_IV"/>
</dbReference>
<evidence type="ECO:0000256" key="8">
    <source>
        <dbReference type="ARBA" id="ARBA00018179"/>
    </source>
</evidence>
<dbReference type="FunFam" id="3.20.10.10:FF:000001">
    <property type="entry name" value="Branched-chain-amino-acid aminotransferase"/>
    <property type="match status" value="1"/>
</dbReference>
<dbReference type="NCBIfam" id="NF005146">
    <property type="entry name" value="PRK06606.1"/>
    <property type="match status" value="1"/>
</dbReference>
<keyword evidence="11 19" id="KW-0808">Transferase</keyword>
<dbReference type="GO" id="GO:0009097">
    <property type="term" value="P:isoleucine biosynthetic process"/>
    <property type="evidence" value="ECO:0007669"/>
    <property type="project" value="UniProtKB-UniPathway"/>
</dbReference>
<evidence type="ECO:0000256" key="18">
    <source>
        <dbReference type="RuleBase" id="RU004516"/>
    </source>
</evidence>
<evidence type="ECO:0000256" key="14">
    <source>
        <dbReference type="ARBA" id="ARBA00048212"/>
    </source>
</evidence>
<comment type="pathway">
    <text evidence="4 19">Amino-acid biosynthesis; L-valine biosynthesis; L-valine from pyruvate: step 4/4.</text>
</comment>
<dbReference type="GO" id="GO:0009098">
    <property type="term" value="P:L-leucine biosynthetic process"/>
    <property type="evidence" value="ECO:0007669"/>
    <property type="project" value="UniProtKB-UniPathway"/>
</dbReference>
<evidence type="ECO:0000256" key="16">
    <source>
        <dbReference type="ARBA" id="ARBA00049229"/>
    </source>
</evidence>
<gene>
    <name evidence="19" type="primary">ilvE</name>
    <name evidence="20" type="ORF">SAMN02910344_01500</name>
</gene>
<keyword evidence="21" id="KW-1185">Reference proteome</keyword>
<dbReference type="InterPro" id="IPR036038">
    <property type="entry name" value="Aminotransferase-like"/>
</dbReference>
<evidence type="ECO:0000256" key="15">
    <source>
        <dbReference type="ARBA" id="ARBA00048798"/>
    </source>
</evidence>
<evidence type="ECO:0000256" key="2">
    <source>
        <dbReference type="ARBA" id="ARBA00003109"/>
    </source>
</evidence>
<dbReference type="Gene3D" id="3.30.470.10">
    <property type="match status" value="1"/>
</dbReference>
<keyword evidence="10 19" id="KW-0028">Amino-acid biosynthesis</keyword>
<dbReference type="InterPro" id="IPR043132">
    <property type="entry name" value="BCAT-like_C"/>
</dbReference>
<proteinExistence type="inferred from homology"/>
<evidence type="ECO:0000313" key="20">
    <source>
        <dbReference type="EMBL" id="SFP48021.1"/>
    </source>
</evidence>
<evidence type="ECO:0000256" key="6">
    <source>
        <dbReference type="ARBA" id="ARBA00009320"/>
    </source>
</evidence>
<name>A0A662ZIW9_9GAMM</name>
<dbReference type="EC" id="2.6.1.42" evidence="7 19"/>
<dbReference type="OrthoDB" id="21319at2"/>
<dbReference type="GO" id="GO:0005829">
    <property type="term" value="C:cytosol"/>
    <property type="evidence" value="ECO:0007669"/>
    <property type="project" value="TreeGrafter"/>
</dbReference>
<evidence type="ECO:0000256" key="12">
    <source>
        <dbReference type="ARBA" id="ARBA00022898"/>
    </source>
</evidence>
<dbReference type="Proteomes" id="UP000243745">
    <property type="component" value="Unassembled WGS sequence"/>
</dbReference>
<keyword evidence="12 18" id="KW-0663">Pyridoxal phosphate</keyword>